<dbReference type="PANTHER" id="PTHR13561:SF20">
    <property type="entry name" value="DNA TOPOISOMERASE 2-BINDING PROTEIN 1"/>
    <property type="match status" value="1"/>
</dbReference>
<feature type="region of interest" description="Disordered" evidence="2">
    <location>
        <begin position="342"/>
        <end position="370"/>
    </location>
</feature>
<proteinExistence type="predicted"/>
<protein>
    <recommendedName>
        <fullName evidence="3">BRCT domain-containing protein</fullName>
    </recommendedName>
</protein>
<organism evidence="4 5">
    <name type="scientific">Psilocybe cf. subviscida</name>
    <dbReference type="NCBI Taxonomy" id="2480587"/>
    <lineage>
        <taxon>Eukaryota</taxon>
        <taxon>Fungi</taxon>
        <taxon>Dikarya</taxon>
        <taxon>Basidiomycota</taxon>
        <taxon>Agaricomycotina</taxon>
        <taxon>Agaricomycetes</taxon>
        <taxon>Agaricomycetidae</taxon>
        <taxon>Agaricales</taxon>
        <taxon>Agaricineae</taxon>
        <taxon>Strophariaceae</taxon>
        <taxon>Psilocybe</taxon>
    </lineage>
</organism>
<feature type="compositionally biased region" description="Low complexity" evidence="2">
    <location>
        <begin position="282"/>
        <end position="294"/>
    </location>
</feature>
<feature type="compositionally biased region" description="Basic residues" evidence="2">
    <location>
        <begin position="1040"/>
        <end position="1050"/>
    </location>
</feature>
<dbReference type="Gene3D" id="3.40.50.10190">
    <property type="entry name" value="BRCT domain"/>
    <property type="match status" value="4"/>
</dbReference>
<feature type="region of interest" description="Disordered" evidence="2">
    <location>
        <begin position="888"/>
        <end position="948"/>
    </location>
</feature>
<gene>
    <name evidence="4" type="ORF">D9619_004296</name>
</gene>
<dbReference type="GO" id="GO:0033314">
    <property type="term" value="P:mitotic DNA replication checkpoint signaling"/>
    <property type="evidence" value="ECO:0007669"/>
    <property type="project" value="TreeGrafter"/>
</dbReference>
<evidence type="ECO:0000256" key="1">
    <source>
        <dbReference type="ARBA" id="ARBA00022737"/>
    </source>
</evidence>
<feature type="compositionally biased region" description="Low complexity" evidence="2">
    <location>
        <begin position="819"/>
        <end position="841"/>
    </location>
</feature>
<dbReference type="OrthoDB" id="251770at2759"/>
<feature type="compositionally biased region" description="Low complexity" evidence="2">
    <location>
        <begin position="421"/>
        <end position="439"/>
    </location>
</feature>
<evidence type="ECO:0000256" key="2">
    <source>
        <dbReference type="SAM" id="MobiDB-lite"/>
    </source>
</evidence>
<feature type="compositionally biased region" description="Gly residues" evidence="2">
    <location>
        <begin position="939"/>
        <end position="948"/>
    </location>
</feature>
<name>A0A8H5BPN4_9AGAR</name>
<evidence type="ECO:0000259" key="3">
    <source>
        <dbReference type="PROSITE" id="PS50172"/>
    </source>
</evidence>
<accession>A0A8H5BPN4</accession>
<feature type="compositionally biased region" description="Low complexity" evidence="2">
    <location>
        <begin position="1027"/>
        <end position="1039"/>
    </location>
</feature>
<dbReference type="Pfam" id="PF12738">
    <property type="entry name" value="PTCB-BRCT"/>
    <property type="match status" value="2"/>
</dbReference>
<feature type="domain" description="BRCT" evidence="3">
    <location>
        <begin position="561"/>
        <end position="643"/>
    </location>
</feature>
<feature type="region of interest" description="Disordered" evidence="2">
    <location>
        <begin position="672"/>
        <end position="779"/>
    </location>
</feature>
<feature type="compositionally biased region" description="Basic and acidic residues" evidence="2">
    <location>
        <begin position="993"/>
        <end position="1013"/>
    </location>
</feature>
<dbReference type="GO" id="GO:0006270">
    <property type="term" value="P:DNA replication initiation"/>
    <property type="evidence" value="ECO:0007669"/>
    <property type="project" value="TreeGrafter"/>
</dbReference>
<keyword evidence="1" id="KW-0677">Repeat</keyword>
<dbReference type="SMART" id="SM00292">
    <property type="entry name" value="BRCT"/>
    <property type="match status" value="3"/>
</dbReference>
<feature type="compositionally biased region" description="Polar residues" evidence="2">
    <location>
        <begin position="920"/>
        <end position="929"/>
    </location>
</feature>
<dbReference type="EMBL" id="JAACJJ010000014">
    <property type="protein sequence ID" value="KAF5326934.1"/>
    <property type="molecule type" value="Genomic_DNA"/>
</dbReference>
<feature type="region of interest" description="Disordered" evidence="2">
    <location>
        <begin position="237"/>
        <end position="294"/>
    </location>
</feature>
<keyword evidence="5" id="KW-1185">Reference proteome</keyword>
<dbReference type="Proteomes" id="UP000567179">
    <property type="component" value="Unassembled WGS sequence"/>
</dbReference>
<dbReference type="InterPro" id="IPR036420">
    <property type="entry name" value="BRCT_dom_sf"/>
</dbReference>
<dbReference type="InterPro" id="IPR059215">
    <property type="entry name" value="BRCT2_TopBP1-like"/>
</dbReference>
<feature type="region of interest" description="Disordered" evidence="2">
    <location>
        <begin position="420"/>
        <end position="451"/>
    </location>
</feature>
<evidence type="ECO:0000313" key="4">
    <source>
        <dbReference type="EMBL" id="KAF5326934.1"/>
    </source>
</evidence>
<dbReference type="PROSITE" id="PS50172">
    <property type="entry name" value="BRCT"/>
    <property type="match status" value="3"/>
</dbReference>
<dbReference type="PANTHER" id="PTHR13561">
    <property type="entry name" value="DNA REPLICATION REGULATOR DPB11-RELATED"/>
    <property type="match status" value="1"/>
</dbReference>
<reference evidence="4 5" key="1">
    <citation type="journal article" date="2020" name="ISME J.">
        <title>Uncovering the hidden diversity of litter-decomposition mechanisms in mushroom-forming fungi.</title>
        <authorList>
            <person name="Floudas D."/>
            <person name="Bentzer J."/>
            <person name="Ahren D."/>
            <person name="Johansson T."/>
            <person name="Persson P."/>
            <person name="Tunlid A."/>
        </authorList>
    </citation>
    <scope>NUCLEOTIDE SEQUENCE [LARGE SCALE GENOMIC DNA]</scope>
    <source>
        <strain evidence="4 5">CBS 101986</strain>
    </source>
</reference>
<dbReference type="CDD" id="cd00027">
    <property type="entry name" value="BRCT"/>
    <property type="match status" value="2"/>
</dbReference>
<feature type="region of interest" description="Disordered" evidence="2">
    <location>
        <begin position="808"/>
        <end position="867"/>
    </location>
</feature>
<evidence type="ECO:0000313" key="5">
    <source>
        <dbReference type="Proteomes" id="UP000567179"/>
    </source>
</evidence>
<sequence>MKRRGNKSNKVPNVKLRPADKSAYAHPVIESCWAEDTQTPADDLKAFVDTCPRPMTDVVICATGITDKPTLFKQAVELGATCTLAFTDRVTHLIAVDHGGAKYMCALERKIPIVKPSWITENYQIWLRGDDDDVEATLTSHRLPIFSGVVVCPSGITDITRRTQIAKLVAQHDGAYLKNLERPVRVTHLLCSGDEETDKMRYAEKFNQRGEATIHLVWEEWFWDCLDFGGRFQESGYAVRQPRPERRTTMVPQPGPPPSSSLPSRFDEGPSSSAPKHTKAPQNQNQNQNTTAAAANADDMDDEPAFAKVLPNVTLQLWGNLLGRRGYQVTDGEIILSPSKVAAAAGDRGGGPPSPSSPTEHEPQPEKAAFGAARSVISSFRRTNSFAPQETSTGRQVPFRRTATAGGNVFASAVAGPSRLPAQAQARAQPPAPGAGKQASTSKAVQPEAEAPIQPQIFAGLRIRPMGEARGASVRAAIEARGGLVVGGDEADDGWDEVDYVVVRLVSGSKLFLQEDSPALRLKYRTECWLEQCLYEDRVCAPAENVAFVPLGVETPVPGAEGVVFSFSGFEEAKGHALRRLGRALGITLAPTFNRRATHLLCPSGTGLKFDKALEWGVPVVHMGWLEEMARTGRVPEAGGFLVSGPLGADESGGAVEREAVIPPVVGKALDKGKGRAVPVGGGENVESAAKKQKQQQPKSLGREATTIIPNDPPQQEGGSRPMLRSRTASTFDNSGYYVHPSSIPTQSRLPSVPPVEFGEGFESEETGGGGGSNHQMFVPDRSFSLHSLQQQQQQLLPQLQQEQSQLELEAEKSNPNFRIPSSKSPSPLKLRIPGAPLAAAGTGGAGATRGPEQTRQMRRTNSRGMSLSPVKIDHEAAKALQESITSLLGKRPSGDADDATYNNGNGNGKGAKRARPQRNKAQSRQVSDANIDISAPAGGLGAGAKGKGVAGKATEYASVSAISAFESYEESNHPHPHGGRSQVRMEMQVEEESMRVLYEDPGQRLEKQRLMDLLKSQNGEEDSIVSAGSGSTSSSYTRKSTRRSARIAG</sequence>
<dbReference type="CDD" id="cd17731">
    <property type="entry name" value="BRCT_TopBP1_rpt2_like"/>
    <property type="match status" value="1"/>
</dbReference>
<feature type="domain" description="BRCT" evidence="3">
    <location>
        <begin position="141"/>
        <end position="239"/>
    </location>
</feature>
<dbReference type="SUPFAM" id="SSF52113">
    <property type="entry name" value="BRCT domain"/>
    <property type="match status" value="3"/>
</dbReference>
<dbReference type="InterPro" id="IPR001357">
    <property type="entry name" value="BRCT_dom"/>
</dbReference>
<dbReference type="AlphaFoldDB" id="A0A8H5BPN4"/>
<feature type="region of interest" description="Disordered" evidence="2">
    <location>
        <begin position="968"/>
        <end position="1050"/>
    </location>
</feature>
<dbReference type="GO" id="GO:0007095">
    <property type="term" value="P:mitotic G2 DNA damage checkpoint signaling"/>
    <property type="evidence" value="ECO:0007669"/>
    <property type="project" value="TreeGrafter"/>
</dbReference>
<comment type="caution">
    <text evidence="4">The sequence shown here is derived from an EMBL/GenBank/DDBJ whole genome shotgun (WGS) entry which is preliminary data.</text>
</comment>
<feature type="domain" description="BRCT" evidence="3">
    <location>
        <begin position="50"/>
        <end position="124"/>
    </location>
</feature>